<keyword evidence="5" id="KW-0597">Phosphoprotein</keyword>
<feature type="compositionally biased region" description="Low complexity" evidence="12">
    <location>
        <begin position="541"/>
        <end position="565"/>
    </location>
</feature>
<accession>A0A9Q1H763</accession>
<feature type="compositionally biased region" description="Basic and acidic residues" evidence="12">
    <location>
        <begin position="1141"/>
        <end position="1157"/>
    </location>
</feature>
<dbReference type="InterPro" id="IPR016137">
    <property type="entry name" value="RGS"/>
</dbReference>
<feature type="compositionally biased region" description="Low complexity" evidence="12">
    <location>
        <begin position="1335"/>
        <end position="1351"/>
    </location>
</feature>
<feature type="domain" description="RGS" evidence="15">
    <location>
        <begin position="111"/>
        <end position="223"/>
    </location>
</feature>
<dbReference type="Gene3D" id="1.20.900.10">
    <property type="entry name" value="Dbl homology (DH) domain"/>
    <property type="match status" value="1"/>
</dbReference>
<evidence type="ECO:0000256" key="1">
    <source>
        <dbReference type="ARBA" id="ARBA00004370"/>
    </source>
</evidence>
<keyword evidence="8" id="KW-0862">Zinc</keyword>
<feature type="region of interest" description="Disordered" evidence="12">
    <location>
        <begin position="418"/>
        <end position="439"/>
    </location>
</feature>
<sequence length="1596" mass="177439">MGERILVHKTVLVKRLLSLKLSVSKSLPMDSEQDEEEEARNRASTIGGTIENSREGNIETMNLFNPTPSNPTSDMFKPAPIAEPHNKQIMAMEDEFTSDQEMFDEHGPFDRLEELEKKPAHLAVFLHYLISNSDPSSLFFYLVTESYKEGSYKDMRRWSYEIFSTFIAENAPMKVEGVSKETVESIESEMSTPNLPEDKMRQLFTVAQGQAVTEVLELLAYFRRNRSLGLGSIFGDQQLTQENMDRHQEIKIVEQVLMPHLERLMSPNLRCEDKNQALASALGTFMRQVGVKVQGNSSLDRVASFTNKDKKKGTRPSKKKTQQSRGNKQHVKGHLFQETHYTSTAFCGACNGLLWGIGNQGMRCQDCELNIHKNELCIEKLVDQCQGKPRKPRGSGIRGIGRIPVVPGMKNKISVFGGKGDETEKPGVTSPGALSPTTIVERMETEDEEIESLKNSGHVTQLISHYKTKDDSGTSLQTDSGVSTQSGDELSVSTLGEGAAYRGSNLNRSSSLKTSGERRNRGRGGERRSKSDVDMDQSAIMASHSYMGSASSLSAKSQESLSSMSETRTYTDDSDMEAEQDTPNWSKAVDKDIVKKLKPKEVRRQEIINELFHTERTHVRNLKVLDKVFYQPLLNDQVLPKDTVMYLFPNLPALLEEHGTLNSWMKKEKKTSHVVQGVGNLLIQRFDGEAGETMKRVSAEFCCNQRHALELLKAKQRKDPKLATFIQDAEGHPLCRRLPLRGVISTQMQRLTKYPLFIQNLLKYSQPKTDDYAKLERALECCKELLDHVNQAVREADNRHRLSEIKQKTDTSAYDRVTRMNPDEVSVSQIFHKLLYDSPVTWKLSRNKSLEMHAMLVEDFVVLLQKQDEKYILKFHSTSSVVPLQQTEVNVNNKRNTHSPVIRLSTTLCRQVATSKKAFFLISTSTQGPQIYELVAPSVNERKTWMELVSGAQDNIKRKGSGKGIMPVPLPSRPHLYEGDEERNDNMSRAESRSVVLEKPQVVPHIAPFPSVNVEEQGDATTLLKEALDEPIGQDADSRKTSQYIRLILTRVIRVGKEKGLDQLVIDALDKCNSEVERIQMLHNKDLKQVEEELDAELNEKNELKEQIQRLNQELRMAQHIINGGVQDTPTANSEESIVTDLDHADTDPDTTVEKNRHSYSAESNSSATDDSDGLDHHDYEEVTDGPDPVDDYSGDSSENTPQPQVHQVQPQVAAEVVNTQLFNLQGSNGESVEKFVPATAVEVQASCIQDESAYSEEELAAKMNSMNLATEIAADDNADEMKPSPDNFYWALSEAESGKEFIPDEGRTSLGTYEEVGPIVAEEYSVTPETIPASGDLSSASESVSSLADETSSSCVVDFVGSGQPEGGAEESSEIKSLKQDESGSTSTSSSSGSSSRPASMVSADSGSEDVRGDQSSAQEGKDSEDSDDQTIQVMPTENPLELVADVDDGDSESAPTGSQEGNGDMTKEPPQSIPSDEGGTDVDNPDRLPKDLIIDESLPESSTNKTEEIESRDINLNQNNVTEEVEDASSSQETSETEVLKVVEEHDSKGDEETKESREQPPLPPIPAPIPSYRSDILCFESDDSDDDDYEQIV</sequence>
<evidence type="ECO:0000256" key="12">
    <source>
        <dbReference type="SAM" id="MobiDB-lite"/>
    </source>
</evidence>
<dbReference type="SUPFAM" id="SSF57889">
    <property type="entry name" value="Cysteine-rich domain"/>
    <property type="match status" value="1"/>
</dbReference>
<dbReference type="CDD" id="cd00160">
    <property type="entry name" value="RhoGEF"/>
    <property type="match status" value="1"/>
</dbReference>
<feature type="compositionally biased region" description="Low complexity" evidence="12">
    <location>
        <begin position="1202"/>
        <end position="1211"/>
    </location>
</feature>
<dbReference type="GO" id="GO:0016020">
    <property type="term" value="C:membrane"/>
    <property type="evidence" value="ECO:0007669"/>
    <property type="project" value="UniProtKB-SubCell"/>
</dbReference>
<dbReference type="PANTHER" id="PTHR45872:SF2">
    <property type="entry name" value="RHO GUANINE NUCLEOTIDE EXCHANGE FACTOR 2, ISOFORM D"/>
    <property type="match status" value="1"/>
</dbReference>
<feature type="domain" description="Phorbol-ester/DAG-type" evidence="14">
    <location>
        <begin position="333"/>
        <end position="385"/>
    </location>
</feature>
<evidence type="ECO:0000313" key="16">
    <source>
        <dbReference type="EMBL" id="KAJ8034920.1"/>
    </source>
</evidence>
<dbReference type="InterPro" id="IPR035899">
    <property type="entry name" value="DBL_dom_sf"/>
</dbReference>
<feature type="compositionally biased region" description="Polar residues" evidence="12">
    <location>
        <begin position="504"/>
        <end position="514"/>
    </location>
</feature>
<dbReference type="InterPro" id="IPR001331">
    <property type="entry name" value="GDS_CDC24_CS"/>
</dbReference>
<keyword evidence="17" id="KW-1185">Reference proteome</keyword>
<evidence type="ECO:0000256" key="8">
    <source>
        <dbReference type="ARBA" id="ARBA00022833"/>
    </source>
</evidence>
<dbReference type="InterPro" id="IPR002219">
    <property type="entry name" value="PKC_DAG/PE"/>
</dbReference>
<proteinExistence type="predicted"/>
<feature type="region of interest" description="Disordered" evidence="12">
    <location>
        <begin position="26"/>
        <end position="49"/>
    </location>
</feature>
<dbReference type="SUPFAM" id="SSF48065">
    <property type="entry name" value="DBL homology domain (DH-domain)"/>
    <property type="match status" value="1"/>
</dbReference>
<keyword evidence="6" id="KW-0344">Guanine-nucleotide releasing factor</keyword>
<dbReference type="Pfam" id="PF09128">
    <property type="entry name" value="RGS-like"/>
    <property type="match status" value="1"/>
</dbReference>
<evidence type="ECO:0000256" key="6">
    <source>
        <dbReference type="ARBA" id="ARBA00022658"/>
    </source>
</evidence>
<dbReference type="GO" id="GO:0046872">
    <property type="term" value="F:metal ion binding"/>
    <property type="evidence" value="ECO:0007669"/>
    <property type="project" value="UniProtKB-KW"/>
</dbReference>
<feature type="region of interest" description="Disordered" evidence="12">
    <location>
        <begin position="302"/>
        <end position="331"/>
    </location>
</feature>
<dbReference type="GO" id="GO:0001664">
    <property type="term" value="F:G protein-coupled receptor binding"/>
    <property type="evidence" value="ECO:0007669"/>
    <property type="project" value="TreeGrafter"/>
</dbReference>
<dbReference type="PROSITE" id="PS50081">
    <property type="entry name" value="ZF_DAG_PE_2"/>
    <property type="match status" value="1"/>
</dbReference>
<evidence type="ECO:0000256" key="3">
    <source>
        <dbReference type="ARBA" id="ARBA00022468"/>
    </source>
</evidence>
<dbReference type="PROSITE" id="PS50010">
    <property type="entry name" value="DH_2"/>
    <property type="match status" value="1"/>
</dbReference>
<dbReference type="CDD" id="cd13329">
    <property type="entry name" value="PH_RhoGEF"/>
    <property type="match status" value="1"/>
</dbReference>
<feature type="region of interest" description="Disordered" evidence="12">
    <location>
        <begin position="1141"/>
        <end position="1211"/>
    </location>
</feature>
<feature type="region of interest" description="Disordered" evidence="12">
    <location>
        <begin position="467"/>
        <end position="585"/>
    </location>
</feature>
<keyword evidence="10" id="KW-0472">Membrane</keyword>
<evidence type="ECO:0000256" key="2">
    <source>
        <dbReference type="ARBA" id="ARBA00004496"/>
    </source>
</evidence>
<protein>
    <submittedName>
        <fullName evidence="16">Rho guanine nucleotide exchange factor 11</fullName>
    </submittedName>
</protein>
<dbReference type="PROSITE" id="PS00741">
    <property type="entry name" value="DH_1"/>
    <property type="match status" value="1"/>
</dbReference>
<feature type="compositionally biased region" description="Basic and acidic residues" evidence="12">
    <location>
        <begin position="1486"/>
        <end position="1495"/>
    </location>
</feature>
<comment type="subcellular location">
    <subcellularLocation>
        <location evidence="2">Cytoplasm</location>
    </subcellularLocation>
    <subcellularLocation>
        <location evidence="1">Membrane</location>
    </subcellularLocation>
</comment>
<feature type="compositionally biased region" description="Acidic residues" evidence="12">
    <location>
        <begin position="1182"/>
        <end position="1194"/>
    </location>
</feature>
<dbReference type="SMART" id="SM00109">
    <property type="entry name" value="C1"/>
    <property type="match status" value="1"/>
</dbReference>
<feature type="compositionally biased region" description="Low complexity" evidence="12">
    <location>
        <begin position="1384"/>
        <end position="1397"/>
    </location>
</feature>
<feature type="compositionally biased region" description="Basic and acidic residues" evidence="12">
    <location>
        <begin position="1540"/>
        <end position="1561"/>
    </location>
</feature>
<dbReference type="SMART" id="SM00325">
    <property type="entry name" value="RhoGEF"/>
    <property type="match status" value="1"/>
</dbReference>
<keyword evidence="9 11" id="KW-0175">Coiled coil</keyword>
<dbReference type="OrthoDB" id="2272012at2759"/>
<evidence type="ECO:0000256" key="10">
    <source>
        <dbReference type="ARBA" id="ARBA00023136"/>
    </source>
</evidence>
<dbReference type="GO" id="GO:0005737">
    <property type="term" value="C:cytoplasm"/>
    <property type="evidence" value="ECO:0007669"/>
    <property type="project" value="UniProtKB-SubCell"/>
</dbReference>
<dbReference type="InterPro" id="IPR015212">
    <property type="entry name" value="RGS-like_dom"/>
</dbReference>
<dbReference type="EMBL" id="JAIZAY010000010">
    <property type="protein sequence ID" value="KAJ8034920.1"/>
    <property type="molecule type" value="Genomic_DNA"/>
</dbReference>
<evidence type="ECO:0000256" key="7">
    <source>
        <dbReference type="ARBA" id="ARBA00022723"/>
    </source>
</evidence>
<dbReference type="GO" id="GO:0005096">
    <property type="term" value="F:GTPase activator activity"/>
    <property type="evidence" value="ECO:0007669"/>
    <property type="project" value="UniProtKB-KW"/>
</dbReference>
<feature type="compositionally biased region" description="Polar residues" evidence="12">
    <location>
        <begin position="473"/>
        <end position="494"/>
    </location>
</feature>
<evidence type="ECO:0000256" key="4">
    <source>
        <dbReference type="ARBA" id="ARBA00022490"/>
    </source>
</evidence>
<dbReference type="GO" id="GO:0007186">
    <property type="term" value="P:G protein-coupled receptor signaling pathway"/>
    <property type="evidence" value="ECO:0007669"/>
    <property type="project" value="TreeGrafter"/>
</dbReference>
<feature type="region of interest" description="Disordered" evidence="12">
    <location>
        <begin position="1325"/>
        <end position="1576"/>
    </location>
</feature>
<feature type="domain" description="DH" evidence="13">
    <location>
        <begin position="603"/>
        <end position="792"/>
    </location>
</feature>
<feature type="compositionally biased region" description="Basic residues" evidence="12">
    <location>
        <begin position="309"/>
        <end position="331"/>
    </location>
</feature>
<evidence type="ECO:0000313" key="17">
    <source>
        <dbReference type="Proteomes" id="UP001152320"/>
    </source>
</evidence>
<dbReference type="InterPro" id="IPR000219">
    <property type="entry name" value="DH_dom"/>
</dbReference>
<dbReference type="Pfam" id="PF00130">
    <property type="entry name" value="C1_1"/>
    <property type="match status" value="1"/>
</dbReference>
<reference evidence="16" key="1">
    <citation type="submission" date="2021-10" db="EMBL/GenBank/DDBJ databases">
        <title>Tropical sea cucumber genome reveals ecological adaptation and Cuvierian tubules defense mechanism.</title>
        <authorList>
            <person name="Chen T."/>
        </authorList>
    </citation>
    <scope>NUCLEOTIDE SEQUENCE</scope>
    <source>
        <strain evidence="16">Nanhai2018</strain>
        <tissue evidence="16">Muscle</tissue>
    </source>
</reference>
<dbReference type="Gene3D" id="2.30.29.30">
    <property type="entry name" value="Pleckstrin-homology domain (PH domain)/Phosphotyrosine-binding domain (PTB)"/>
    <property type="match status" value="1"/>
</dbReference>
<dbReference type="PROSITE" id="PS50132">
    <property type="entry name" value="RGS"/>
    <property type="match status" value="1"/>
</dbReference>
<name>A0A9Q1H763_HOLLE</name>
<dbReference type="SUPFAM" id="SSF48097">
    <property type="entry name" value="Regulator of G-protein signaling, RGS"/>
    <property type="match status" value="1"/>
</dbReference>
<evidence type="ECO:0000259" key="13">
    <source>
        <dbReference type="PROSITE" id="PS50010"/>
    </source>
</evidence>
<dbReference type="GO" id="GO:0035556">
    <property type="term" value="P:intracellular signal transduction"/>
    <property type="evidence" value="ECO:0007669"/>
    <property type="project" value="InterPro"/>
</dbReference>
<feature type="compositionally biased region" description="Polar residues" evidence="12">
    <location>
        <begin position="1159"/>
        <end position="1169"/>
    </location>
</feature>
<dbReference type="InterPro" id="IPR011993">
    <property type="entry name" value="PH-like_dom_sf"/>
</dbReference>
<feature type="compositionally biased region" description="Pro residues" evidence="12">
    <location>
        <begin position="1563"/>
        <end position="1572"/>
    </location>
</feature>
<evidence type="ECO:0000256" key="5">
    <source>
        <dbReference type="ARBA" id="ARBA00022553"/>
    </source>
</evidence>
<feature type="region of interest" description="Disordered" evidence="12">
    <location>
        <begin position="956"/>
        <end position="993"/>
    </location>
</feature>
<keyword evidence="7" id="KW-0479">Metal-binding</keyword>
<dbReference type="Pfam" id="PF00621">
    <property type="entry name" value="RhoGEF"/>
    <property type="match status" value="1"/>
</dbReference>
<feature type="compositionally biased region" description="Basic and acidic residues" evidence="12">
    <location>
        <begin position="515"/>
        <end position="533"/>
    </location>
</feature>
<dbReference type="SMART" id="SM00233">
    <property type="entry name" value="PH"/>
    <property type="match status" value="1"/>
</dbReference>
<evidence type="ECO:0000259" key="14">
    <source>
        <dbReference type="PROSITE" id="PS50081"/>
    </source>
</evidence>
<keyword evidence="4" id="KW-0963">Cytoplasm</keyword>
<evidence type="ECO:0000256" key="11">
    <source>
        <dbReference type="SAM" id="Coils"/>
    </source>
</evidence>
<dbReference type="SUPFAM" id="SSF50729">
    <property type="entry name" value="PH domain-like"/>
    <property type="match status" value="1"/>
</dbReference>
<dbReference type="InterPro" id="IPR046349">
    <property type="entry name" value="C1-like_sf"/>
</dbReference>
<dbReference type="GO" id="GO:0005085">
    <property type="term" value="F:guanyl-nucleotide exchange factor activity"/>
    <property type="evidence" value="ECO:0007669"/>
    <property type="project" value="UniProtKB-KW"/>
</dbReference>
<dbReference type="Pfam" id="PF17838">
    <property type="entry name" value="PH_16"/>
    <property type="match status" value="1"/>
</dbReference>
<organism evidence="16 17">
    <name type="scientific">Holothuria leucospilota</name>
    <name type="common">Black long sea cucumber</name>
    <name type="synonym">Mertensiothuria leucospilota</name>
    <dbReference type="NCBI Taxonomy" id="206669"/>
    <lineage>
        <taxon>Eukaryota</taxon>
        <taxon>Metazoa</taxon>
        <taxon>Echinodermata</taxon>
        <taxon>Eleutherozoa</taxon>
        <taxon>Echinozoa</taxon>
        <taxon>Holothuroidea</taxon>
        <taxon>Aspidochirotacea</taxon>
        <taxon>Aspidochirotida</taxon>
        <taxon>Holothuriidae</taxon>
        <taxon>Holothuria</taxon>
    </lineage>
</organism>
<dbReference type="PANTHER" id="PTHR45872">
    <property type="entry name" value="RHO GUANINE NUCLEOTIDE EXCHANGE FACTOR 2, ISOFORM D"/>
    <property type="match status" value="1"/>
</dbReference>
<feature type="compositionally biased region" description="Basic and acidic residues" evidence="12">
    <location>
        <begin position="1374"/>
        <end position="1383"/>
    </location>
</feature>
<dbReference type="Proteomes" id="UP001152320">
    <property type="component" value="Chromosome 10"/>
</dbReference>
<feature type="compositionally biased region" description="Polar residues" evidence="12">
    <location>
        <begin position="1516"/>
        <end position="1536"/>
    </location>
</feature>
<feature type="coiled-coil region" evidence="11">
    <location>
        <begin position="1080"/>
        <end position="1121"/>
    </location>
</feature>
<dbReference type="InterPro" id="IPR036305">
    <property type="entry name" value="RGS_sf"/>
</dbReference>
<dbReference type="InterPro" id="IPR041020">
    <property type="entry name" value="PH_16"/>
</dbReference>
<dbReference type="InterPro" id="IPR001849">
    <property type="entry name" value="PH_domain"/>
</dbReference>
<dbReference type="Gene3D" id="1.10.167.10">
    <property type="entry name" value="Regulator of G-protein Signalling 4, domain 2"/>
    <property type="match status" value="1"/>
</dbReference>
<dbReference type="InterPro" id="IPR044926">
    <property type="entry name" value="RGS_subdomain_2"/>
</dbReference>
<keyword evidence="3" id="KW-0343">GTPase activation</keyword>
<comment type="caution">
    <text evidence="16">The sequence shown here is derived from an EMBL/GenBank/DDBJ whole genome shotgun (WGS) entry which is preliminary data.</text>
</comment>
<dbReference type="Gene3D" id="3.30.60.20">
    <property type="match status" value="1"/>
</dbReference>
<evidence type="ECO:0000259" key="15">
    <source>
        <dbReference type="PROSITE" id="PS50132"/>
    </source>
</evidence>
<evidence type="ECO:0000256" key="9">
    <source>
        <dbReference type="ARBA" id="ARBA00023054"/>
    </source>
</evidence>
<gene>
    <name evidence="16" type="ORF">HOLleu_21948</name>
</gene>